<dbReference type="InterPro" id="IPR041712">
    <property type="entry name" value="DHPS-like_MBL-fold"/>
</dbReference>
<organism evidence="2 3">
    <name type="scientific">Clostridium argentinense CDC 2741</name>
    <dbReference type="NCBI Taxonomy" id="1418104"/>
    <lineage>
        <taxon>Bacteria</taxon>
        <taxon>Bacillati</taxon>
        <taxon>Bacillota</taxon>
        <taxon>Clostridia</taxon>
        <taxon>Eubacteriales</taxon>
        <taxon>Clostridiaceae</taxon>
        <taxon>Clostridium</taxon>
    </lineage>
</organism>
<keyword evidence="3" id="KW-1185">Reference proteome</keyword>
<dbReference type="AlphaFoldDB" id="A0A0C1TUY3"/>
<dbReference type="EMBL" id="AYSO01000020">
    <property type="protein sequence ID" value="KIE44539.1"/>
    <property type="molecule type" value="Genomic_DNA"/>
</dbReference>
<protein>
    <submittedName>
        <fullName evidence="2">Metallo-beta-lactamase superfamily protein</fullName>
    </submittedName>
</protein>
<dbReference type="Gene3D" id="3.60.15.10">
    <property type="entry name" value="Ribonuclease Z/Hydroxyacylglutathione hydrolase-like"/>
    <property type="match status" value="1"/>
</dbReference>
<dbReference type="Proteomes" id="UP000031366">
    <property type="component" value="Unassembled WGS sequence"/>
</dbReference>
<sequence length="274" mass="31215">MEVTALLENKALSSQYDSKHGLCIHIKTEKHNILFDVGPNNLFIKNAIKLNINISEVDIVVISHGHKDHGGGLKEFLKVNDKAKIYIHKNAFDKYYSNVLGVFKYYIGLDRTLRESDRIILVDDFYKIDDELSIFSKISLNKMIPTSNKNLYVKEGNLFVHDKFNHEQNLIITSDNKSYLFAGCAHRGIVNILEEAEDITEKSIDFVIGGFHLFNPIFSKYVNVELINGIGKYLGSKKSIYYTCHCTGEKAYEQLKGILHDQINYLCSGQVISI</sequence>
<reference evidence="2 3" key="1">
    <citation type="journal article" date="2015" name="Infect. Genet. Evol.">
        <title>Genomic sequences of six botulinum neurotoxin-producing strains representing three clostridial species illustrate the mobility and diversity of botulinum neurotoxin genes.</title>
        <authorList>
            <person name="Smith T.J."/>
            <person name="Hill K.K."/>
            <person name="Xie G."/>
            <person name="Foley B.T."/>
            <person name="Williamson C.H."/>
            <person name="Foster J.T."/>
            <person name="Johnson S.L."/>
            <person name="Chertkov O."/>
            <person name="Teshima H."/>
            <person name="Gibbons H.S."/>
            <person name="Johnsky L.A."/>
            <person name="Karavis M.A."/>
            <person name="Smith L.A."/>
        </authorList>
    </citation>
    <scope>NUCLEOTIDE SEQUENCE [LARGE SCALE GENOMIC DNA]</scope>
    <source>
        <strain evidence="2 3">CDC 2741</strain>
    </source>
</reference>
<gene>
    <name evidence="2" type="ORF">U732_630</name>
</gene>
<evidence type="ECO:0000259" key="1">
    <source>
        <dbReference type="Pfam" id="PF00753"/>
    </source>
</evidence>
<dbReference type="InterPro" id="IPR001279">
    <property type="entry name" value="Metallo-B-lactamas"/>
</dbReference>
<dbReference type="PANTHER" id="PTHR13754">
    <property type="entry name" value="METALLO-BETA-LACTAMASE SUPERFAMILY PROTEIN"/>
    <property type="match status" value="1"/>
</dbReference>
<dbReference type="SUPFAM" id="SSF56281">
    <property type="entry name" value="Metallo-hydrolase/oxidoreductase"/>
    <property type="match status" value="1"/>
</dbReference>
<accession>A0A0C1TUY3</accession>
<dbReference type="STRING" id="29341.RSJ17_05950"/>
<name>A0A0C1TUY3_9CLOT</name>
<dbReference type="InterPro" id="IPR052926">
    <property type="entry name" value="Metallo-beta-lactamase_dom"/>
</dbReference>
<dbReference type="InterPro" id="IPR036866">
    <property type="entry name" value="RibonucZ/Hydroxyglut_hydro"/>
</dbReference>
<evidence type="ECO:0000313" key="3">
    <source>
        <dbReference type="Proteomes" id="UP000031366"/>
    </source>
</evidence>
<dbReference type="OrthoDB" id="9803916at2"/>
<dbReference type="RefSeq" id="WP_039636605.1">
    <property type="nucleotide sequence ID" value="NZ_AYSO01000020.1"/>
</dbReference>
<evidence type="ECO:0000313" key="2">
    <source>
        <dbReference type="EMBL" id="KIE44539.1"/>
    </source>
</evidence>
<dbReference type="Pfam" id="PF00753">
    <property type="entry name" value="Lactamase_B"/>
    <property type="match status" value="1"/>
</dbReference>
<comment type="caution">
    <text evidence="2">The sequence shown here is derived from an EMBL/GenBank/DDBJ whole genome shotgun (WGS) entry which is preliminary data.</text>
</comment>
<proteinExistence type="predicted"/>
<dbReference type="GO" id="GO:0016740">
    <property type="term" value="F:transferase activity"/>
    <property type="evidence" value="ECO:0007669"/>
    <property type="project" value="TreeGrafter"/>
</dbReference>
<dbReference type="PANTHER" id="PTHR13754:SF13">
    <property type="entry name" value="METALLO-BETA-LACTAMASE SUPERFAMILY PROTEIN (AFU_ORTHOLOGUE AFUA_3G07630)"/>
    <property type="match status" value="1"/>
</dbReference>
<dbReference type="CDD" id="cd07713">
    <property type="entry name" value="DHPS-like_MBL-fold"/>
    <property type="match status" value="1"/>
</dbReference>
<feature type="domain" description="Metallo-beta-lactamase" evidence="1">
    <location>
        <begin position="22"/>
        <end position="101"/>
    </location>
</feature>